<dbReference type="GO" id="GO:0062129">
    <property type="term" value="C:chitin-based extracellular matrix"/>
    <property type="evidence" value="ECO:0007669"/>
    <property type="project" value="TreeGrafter"/>
</dbReference>
<dbReference type="AlphaFoldDB" id="A0AAW0TPB4"/>
<dbReference type="PRINTS" id="PR00947">
    <property type="entry name" value="CUTICLE"/>
</dbReference>
<evidence type="ECO:0000313" key="3">
    <source>
        <dbReference type="EMBL" id="KAK8388477.1"/>
    </source>
</evidence>
<dbReference type="Proteomes" id="UP001487740">
    <property type="component" value="Unassembled WGS sequence"/>
</dbReference>
<dbReference type="GO" id="GO:0008010">
    <property type="term" value="F:structural constituent of chitin-based larval cuticle"/>
    <property type="evidence" value="ECO:0007669"/>
    <property type="project" value="TreeGrafter"/>
</dbReference>
<keyword evidence="1 2" id="KW-0193">Cuticle</keyword>
<keyword evidence="4" id="KW-1185">Reference proteome</keyword>
<dbReference type="Pfam" id="PF00379">
    <property type="entry name" value="Chitin_bind_4"/>
    <property type="match status" value="1"/>
</dbReference>
<dbReference type="EMBL" id="JARAKH010000028">
    <property type="protein sequence ID" value="KAK8388477.1"/>
    <property type="molecule type" value="Genomic_DNA"/>
</dbReference>
<proteinExistence type="predicted"/>
<comment type="caution">
    <text evidence="3">The sequence shown here is derived from an EMBL/GenBank/DDBJ whole genome shotgun (WGS) entry which is preliminary data.</text>
</comment>
<sequence length="179" mass="19706">MHPAWRSAAWLTPRGKRSLSPVPPSELLNLRALNLFLIIRVVMLALVAVVTADKLYEPPSKDKSHIAIIKDERVQPDAKGYYVFDVETEDGIQRHESGGEGGRQQGSYSYTAPDGTPVFVKFVADDQGYHPESDLLPVAPEFPYPIPEFVLDQIAFAAKEDAAKASDKARKPSQSYGAP</sequence>
<protein>
    <submittedName>
        <fullName evidence="3">Uncharacterized protein</fullName>
    </submittedName>
</protein>
<organism evidence="3 4">
    <name type="scientific">Scylla paramamosain</name>
    <name type="common">Mud crab</name>
    <dbReference type="NCBI Taxonomy" id="85552"/>
    <lineage>
        <taxon>Eukaryota</taxon>
        <taxon>Metazoa</taxon>
        <taxon>Ecdysozoa</taxon>
        <taxon>Arthropoda</taxon>
        <taxon>Crustacea</taxon>
        <taxon>Multicrustacea</taxon>
        <taxon>Malacostraca</taxon>
        <taxon>Eumalacostraca</taxon>
        <taxon>Eucarida</taxon>
        <taxon>Decapoda</taxon>
        <taxon>Pleocyemata</taxon>
        <taxon>Brachyura</taxon>
        <taxon>Eubrachyura</taxon>
        <taxon>Portunoidea</taxon>
        <taxon>Portunidae</taxon>
        <taxon>Portuninae</taxon>
        <taxon>Scylla</taxon>
    </lineage>
</organism>
<dbReference type="PANTHER" id="PTHR10380">
    <property type="entry name" value="CUTICLE PROTEIN"/>
    <property type="match status" value="1"/>
</dbReference>
<dbReference type="PROSITE" id="PS51155">
    <property type="entry name" value="CHIT_BIND_RR_2"/>
    <property type="match status" value="1"/>
</dbReference>
<reference evidence="3 4" key="1">
    <citation type="submission" date="2023-03" db="EMBL/GenBank/DDBJ databases">
        <title>High-quality genome of Scylla paramamosain provides insights in environmental adaptation.</title>
        <authorList>
            <person name="Zhang L."/>
        </authorList>
    </citation>
    <scope>NUCLEOTIDE SEQUENCE [LARGE SCALE GENOMIC DNA]</scope>
    <source>
        <strain evidence="3">LZ_2023a</strain>
        <tissue evidence="3">Muscle</tissue>
    </source>
</reference>
<dbReference type="InterPro" id="IPR000618">
    <property type="entry name" value="Insect_cuticle"/>
</dbReference>
<evidence type="ECO:0000256" key="1">
    <source>
        <dbReference type="ARBA" id="ARBA00022460"/>
    </source>
</evidence>
<dbReference type="InterPro" id="IPR031311">
    <property type="entry name" value="CHIT_BIND_RR_consensus"/>
</dbReference>
<dbReference type="PANTHER" id="PTHR10380:SF238">
    <property type="entry name" value="CUTICULAR PROTEIN 65EA-RELATED"/>
    <property type="match status" value="1"/>
</dbReference>
<dbReference type="PROSITE" id="PS00233">
    <property type="entry name" value="CHIT_BIND_RR_1"/>
    <property type="match status" value="1"/>
</dbReference>
<evidence type="ECO:0000256" key="2">
    <source>
        <dbReference type="PROSITE-ProRule" id="PRU00497"/>
    </source>
</evidence>
<evidence type="ECO:0000313" key="4">
    <source>
        <dbReference type="Proteomes" id="UP001487740"/>
    </source>
</evidence>
<gene>
    <name evidence="3" type="ORF">O3P69_020458</name>
</gene>
<name>A0AAW0TPB4_SCYPA</name>
<accession>A0AAW0TPB4</accession>
<dbReference type="InterPro" id="IPR050468">
    <property type="entry name" value="Cuticle_Struct_Prot"/>
</dbReference>